<comment type="caution">
    <text evidence="1">The sequence shown here is derived from an EMBL/GenBank/DDBJ whole genome shotgun (WGS) entry which is preliminary data.</text>
</comment>
<organism evidence="1 2">
    <name type="scientific">Pseudaeromonas paramecii</name>
    <dbReference type="NCBI Taxonomy" id="2138166"/>
    <lineage>
        <taxon>Bacteria</taxon>
        <taxon>Pseudomonadati</taxon>
        <taxon>Pseudomonadota</taxon>
        <taxon>Gammaproteobacteria</taxon>
        <taxon>Aeromonadales</taxon>
        <taxon>Aeromonadaceae</taxon>
        <taxon>Pseudaeromonas</taxon>
    </lineage>
</organism>
<sequence length="407" mass="43307">MAGTWIRVGTVSVTQNSKKVTGSGTTWASTASNKPAKGHTFWGPDGAAYEVDYVESDTVLYLADTYLGATASGQAYRIDNTRDGTTPALSRKVSEFYAYMGGYIDALGAIVSGAGDVTFTAPDGQQVTVPSLSSMLSKSGNLAGLGNVATARRNLGISAFADTLLDDADAAAMRTTLGIGSQSKFIEAGFSDFNSVDFVPYVAKVDIRCASGYAPANRPDASINYWIIRSVGSPIGSGAARYQQTATDIVTGRVFYRYVYTVDSGATYVFDSWYEAISQRNMPYEVGSFTPTILGGTTVGVGTYSSQVGRYTRIGNRVFFDLQLVWSAHTGTGALDIGGLPFTSSANAIYPTFHVSSQNLSYSGSVIALIRPSTSRFSLFYESQQALRAALQIDSSAEIRLSGVYEI</sequence>
<protein>
    <submittedName>
        <fullName evidence="1">Uncharacterized protein</fullName>
    </submittedName>
</protein>
<evidence type="ECO:0000313" key="2">
    <source>
        <dbReference type="Proteomes" id="UP001501321"/>
    </source>
</evidence>
<proteinExistence type="predicted"/>
<name>A0ABP8PXX7_9GAMM</name>
<accession>A0ABP8PXX7</accession>
<evidence type="ECO:0000313" key="1">
    <source>
        <dbReference type="EMBL" id="GAA4493459.1"/>
    </source>
</evidence>
<reference evidence="2" key="1">
    <citation type="journal article" date="2019" name="Int. J. Syst. Evol. Microbiol.">
        <title>The Global Catalogue of Microorganisms (GCM) 10K type strain sequencing project: providing services to taxonomists for standard genome sequencing and annotation.</title>
        <authorList>
            <consortium name="The Broad Institute Genomics Platform"/>
            <consortium name="The Broad Institute Genome Sequencing Center for Infectious Disease"/>
            <person name="Wu L."/>
            <person name="Ma J."/>
        </authorList>
    </citation>
    <scope>NUCLEOTIDE SEQUENCE [LARGE SCALE GENOMIC DNA]</scope>
    <source>
        <strain evidence="2">JCM 32226</strain>
    </source>
</reference>
<keyword evidence="2" id="KW-1185">Reference proteome</keyword>
<dbReference type="Proteomes" id="UP001501321">
    <property type="component" value="Unassembled WGS sequence"/>
</dbReference>
<gene>
    <name evidence="1" type="ORF">GCM10023095_03750</name>
</gene>
<dbReference type="RefSeq" id="WP_345009485.1">
    <property type="nucleotide sequence ID" value="NZ_BAABFC010000001.1"/>
</dbReference>
<dbReference type="EMBL" id="BAABFC010000001">
    <property type="protein sequence ID" value="GAA4493459.1"/>
    <property type="molecule type" value="Genomic_DNA"/>
</dbReference>